<dbReference type="Proteomes" id="UP001172386">
    <property type="component" value="Unassembled WGS sequence"/>
</dbReference>
<comment type="caution">
    <text evidence="1">The sequence shown here is derived from an EMBL/GenBank/DDBJ whole genome shotgun (WGS) entry which is preliminary data.</text>
</comment>
<gene>
    <name evidence="1" type="ORF">H2198_000361</name>
</gene>
<organism evidence="1 2">
    <name type="scientific">Neophaeococcomyces mojaviensis</name>
    <dbReference type="NCBI Taxonomy" id="3383035"/>
    <lineage>
        <taxon>Eukaryota</taxon>
        <taxon>Fungi</taxon>
        <taxon>Dikarya</taxon>
        <taxon>Ascomycota</taxon>
        <taxon>Pezizomycotina</taxon>
        <taxon>Eurotiomycetes</taxon>
        <taxon>Chaetothyriomycetidae</taxon>
        <taxon>Chaetothyriales</taxon>
        <taxon>Chaetothyriales incertae sedis</taxon>
        <taxon>Neophaeococcomyces</taxon>
    </lineage>
</organism>
<evidence type="ECO:0000313" key="2">
    <source>
        <dbReference type="Proteomes" id="UP001172386"/>
    </source>
</evidence>
<reference evidence="1" key="1">
    <citation type="submission" date="2022-10" db="EMBL/GenBank/DDBJ databases">
        <title>Culturing micro-colonial fungi from biological soil crusts in the Mojave desert and describing Neophaeococcomyces mojavensis, and introducing the new genera and species Taxawa tesnikishii.</title>
        <authorList>
            <person name="Kurbessoian T."/>
            <person name="Stajich J.E."/>
        </authorList>
    </citation>
    <scope>NUCLEOTIDE SEQUENCE</scope>
    <source>
        <strain evidence="1">JES_112</strain>
    </source>
</reference>
<dbReference type="EMBL" id="JAPDRQ010000004">
    <property type="protein sequence ID" value="KAJ9664143.1"/>
    <property type="molecule type" value="Genomic_DNA"/>
</dbReference>
<name>A0ACC3AJT3_9EURO</name>
<protein>
    <submittedName>
        <fullName evidence="1">Uncharacterized protein</fullName>
    </submittedName>
</protein>
<evidence type="ECO:0000313" key="1">
    <source>
        <dbReference type="EMBL" id="KAJ9664143.1"/>
    </source>
</evidence>
<proteinExistence type="predicted"/>
<sequence>MADNKTATPMKRVSRACTFCRARKSRCDLEANGGQPPCNRCARENRECVLASSHRGGSRIRKKTLSISAPTTAHNLTPLLPVQEHRTQSNQLTPTSVPSLQSPQNLNDVHQNASLTAIPTSNPEDEASSGGESPIDNTIPRNPSDAWQLLKDVAKVESGNAAATIGVAQNGVGHAHPTQENTERAARGSGNVPHTGIKTYRLVREGYLTPEVIQMLVQQYFENYHCYLPLVPRQYFEVGAIDRFAITDKHLLTAVLTIASKDWVDQPHIHQSISRYMHDLVSGIAAGHDCEVEAVEALLLLAEWEPPGLRHNIEAVGRGEEDRSAWMHVGMALRTGYFLSLDRTSFRQESDEEAKVDARKRFAWANCYVSDRLISVRIGRAFWARGPGPMTGLSSRDFPTLQPLFDGDEDYGKIFQAILDLTQLYSNVHDVLYSGMRSSNQMMLMGDYVKYVDDFRTAIDRWYATWGNIACSKHIKMTLEMAYQYLRLYTNAFVFQAQISQAIARKKAETPLREHLRRVFSNVGSLPDARFIWGSVAAAKAFLTILATQIDPIKHLRYMPLRFYLYSIYSAVFLYKARSFGVMNELEQRAVQALIQQSIDVLHQASLSPQDPGSRYARLLELLWMKPLKLGHHIVKDSMQSPAARSDAGSQLSSTGSIKMDAGGYMQYSPANDFSWLDLEAVGDFVSSDLIPGQNPGMLAPLGGFQTGPAAFMASANVMNWQGQAAANNFQFDLNGNLLF</sequence>
<accession>A0ACC3AJT3</accession>
<keyword evidence="2" id="KW-1185">Reference proteome</keyword>